<feature type="transmembrane region" description="Helical" evidence="1">
    <location>
        <begin position="6"/>
        <end position="25"/>
    </location>
</feature>
<feature type="domain" description="DUF7702" evidence="2">
    <location>
        <begin position="3"/>
        <end position="240"/>
    </location>
</feature>
<dbReference type="InterPro" id="IPR056119">
    <property type="entry name" value="DUF7702"/>
</dbReference>
<dbReference type="PANTHER" id="PTHR42109:SF3">
    <property type="entry name" value="INTEGRAL MEMBRANE PROTEIN (AFU_ORTHOLOGUE AFUA_5G00100)"/>
    <property type="match status" value="1"/>
</dbReference>
<reference evidence="3" key="1">
    <citation type="submission" date="2021-10" db="EMBL/GenBank/DDBJ databases">
        <authorList>
            <person name="Piombo E."/>
        </authorList>
    </citation>
    <scope>NUCLEOTIDE SEQUENCE</scope>
</reference>
<dbReference type="AlphaFoldDB" id="A0A9P0EN89"/>
<feature type="transmembrane region" description="Helical" evidence="1">
    <location>
        <begin position="179"/>
        <end position="199"/>
    </location>
</feature>
<keyword evidence="1" id="KW-0472">Membrane</keyword>
<sequence>MVDSISVAKLVVYIILLPPALFVLWRHGKPGFLGWFFVQCFCILRIVTGAIGLSGISSNSATATILNSIGLSPLLLAGAGILIEARKATNPRVNRKMERLMDISFHALVILATVLSIIAILKLQELQIIDSMKAMLKASSALSALAWAALVTWTVCSLVSLHGSGSQMEILTARAGKTLLLGLVIAVSILVIRLAYGIASLQMRVSDPASSFPSNTTAQILLMIIPEILVTMSYIISGILTVSLNADLKKTKLLYARASSELSHDLGANIA</sequence>
<dbReference type="Pfam" id="PF24800">
    <property type="entry name" value="DUF7702"/>
    <property type="match status" value="1"/>
</dbReference>
<feature type="transmembrane region" description="Helical" evidence="1">
    <location>
        <begin position="65"/>
        <end position="83"/>
    </location>
</feature>
<evidence type="ECO:0000313" key="4">
    <source>
        <dbReference type="Proteomes" id="UP000775872"/>
    </source>
</evidence>
<feature type="transmembrane region" description="Helical" evidence="1">
    <location>
        <begin position="141"/>
        <end position="159"/>
    </location>
</feature>
<evidence type="ECO:0000256" key="1">
    <source>
        <dbReference type="SAM" id="Phobius"/>
    </source>
</evidence>
<name>A0A9P0EN89_9HYPO</name>
<keyword evidence="1" id="KW-1133">Transmembrane helix</keyword>
<feature type="transmembrane region" description="Helical" evidence="1">
    <location>
        <begin position="32"/>
        <end position="53"/>
    </location>
</feature>
<feature type="transmembrane region" description="Helical" evidence="1">
    <location>
        <begin position="219"/>
        <end position="244"/>
    </location>
</feature>
<dbReference type="PANTHER" id="PTHR42109">
    <property type="entry name" value="UNPLACED GENOMIC SCAFFOLD UM_SCAF_CONTIG_1.265, WHOLE GENOME SHOTGUN SEQUENCE"/>
    <property type="match status" value="1"/>
</dbReference>
<accession>A0A9P0EN89</accession>
<evidence type="ECO:0000313" key="3">
    <source>
        <dbReference type="EMBL" id="CAH0055852.1"/>
    </source>
</evidence>
<proteinExistence type="predicted"/>
<keyword evidence="4" id="KW-1185">Reference proteome</keyword>
<gene>
    <name evidence="3" type="ORF">CSOL1703_00018013</name>
</gene>
<dbReference type="Proteomes" id="UP000775872">
    <property type="component" value="Unassembled WGS sequence"/>
</dbReference>
<keyword evidence="1" id="KW-0812">Transmembrane</keyword>
<comment type="caution">
    <text evidence="3">The sequence shown here is derived from an EMBL/GenBank/DDBJ whole genome shotgun (WGS) entry which is preliminary data.</text>
</comment>
<feature type="transmembrane region" description="Helical" evidence="1">
    <location>
        <begin position="103"/>
        <end position="121"/>
    </location>
</feature>
<dbReference type="EMBL" id="CABFOC020000062">
    <property type="protein sequence ID" value="CAH0055852.1"/>
    <property type="molecule type" value="Genomic_DNA"/>
</dbReference>
<dbReference type="OrthoDB" id="2560628at2759"/>
<protein>
    <recommendedName>
        <fullName evidence="2">DUF7702 domain-containing protein</fullName>
    </recommendedName>
</protein>
<evidence type="ECO:0000259" key="2">
    <source>
        <dbReference type="Pfam" id="PF24800"/>
    </source>
</evidence>
<organism evidence="3 4">
    <name type="scientific">Clonostachys solani</name>
    <dbReference type="NCBI Taxonomy" id="160281"/>
    <lineage>
        <taxon>Eukaryota</taxon>
        <taxon>Fungi</taxon>
        <taxon>Dikarya</taxon>
        <taxon>Ascomycota</taxon>
        <taxon>Pezizomycotina</taxon>
        <taxon>Sordariomycetes</taxon>
        <taxon>Hypocreomycetidae</taxon>
        <taxon>Hypocreales</taxon>
        <taxon>Bionectriaceae</taxon>
        <taxon>Clonostachys</taxon>
    </lineage>
</organism>